<evidence type="ECO:0000256" key="1">
    <source>
        <dbReference type="SAM" id="SignalP"/>
    </source>
</evidence>
<proteinExistence type="predicted"/>
<dbReference type="RefSeq" id="WP_184979876.1">
    <property type="nucleotide sequence ID" value="NZ_BAAALO010000030.1"/>
</dbReference>
<dbReference type="EMBL" id="JACHIU010000001">
    <property type="protein sequence ID" value="MBB6472647.1"/>
    <property type="molecule type" value="Genomic_DNA"/>
</dbReference>
<organism evidence="2 3">
    <name type="scientific">Sphaerisporangium rubeum</name>
    <dbReference type="NCBI Taxonomy" id="321317"/>
    <lineage>
        <taxon>Bacteria</taxon>
        <taxon>Bacillati</taxon>
        <taxon>Actinomycetota</taxon>
        <taxon>Actinomycetes</taxon>
        <taxon>Streptosporangiales</taxon>
        <taxon>Streptosporangiaceae</taxon>
        <taxon>Sphaerisporangium</taxon>
    </lineage>
</organism>
<accession>A0A7X0IFD0</accession>
<feature type="signal peptide" evidence="1">
    <location>
        <begin position="1"/>
        <end position="25"/>
    </location>
</feature>
<reference evidence="2 3" key="1">
    <citation type="submission" date="2020-08" db="EMBL/GenBank/DDBJ databases">
        <title>Sequencing the genomes of 1000 actinobacteria strains.</title>
        <authorList>
            <person name="Klenk H.-P."/>
        </authorList>
    </citation>
    <scope>NUCLEOTIDE SEQUENCE [LARGE SCALE GENOMIC DNA]</scope>
    <source>
        <strain evidence="2 3">DSM 44936</strain>
    </source>
</reference>
<evidence type="ECO:0008006" key="4">
    <source>
        <dbReference type="Google" id="ProtNLM"/>
    </source>
</evidence>
<feature type="chain" id="PRO_5039084180" description="Peptidase inhibitor family I36 protein" evidence="1">
    <location>
        <begin position="26"/>
        <end position="185"/>
    </location>
</feature>
<protein>
    <recommendedName>
        <fullName evidence="4">Peptidase inhibitor family I36 protein</fullName>
    </recommendedName>
</protein>
<gene>
    <name evidence="2" type="ORF">BJ992_002078</name>
</gene>
<dbReference type="AlphaFoldDB" id="A0A7X0IFD0"/>
<evidence type="ECO:0000313" key="2">
    <source>
        <dbReference type="EMBL" id="MBB6472647.1"/>
    </source>
</evidence>
<keyword evidence="3" id="KW-1185">Reference proteome</keyword>
<keyword evidence="1" id="KW-0732">Signal</keyword>
<comment type="caution">
    <text evidence="2">The sequence shown here is derived from an EMBL/GenBank/DDBJ whole genome shotgun (WGS) entry which is preliminary data.</text>
</comment>
<name>A0A7X0IFD0_9ACTN</name>
<evidence type="ECO:0000313" key="3">
    <source>
        <dbReference type="Proteomes" id="UP000555564"/>
    </source>
</evidence>
<sequence length="185" mass="20208">MRRFLLLMIGALVLGLTATFAPITAAGADTASDPDFQADAKAAGLSATEAENLQRRVDKYLTEHGGKQVAANKIEYGTGGTLLLSLPGERFARELDEPVAVTTTCDYGFFCAWSGTNFTGDKRSEYYCSELISIPWSGTGSWRNEQTRGTVARFLNGARNEIDRSTAPGYKFSYSWSPVFFIDIC</sequence>
<dbReference type="Proteomes" id="UP000555564">
    <property type="component" value="Unassembled WGS sequence"/>
</dbReference>